<comment type="subcellular location">
    <subcellularLocation>
        <location evidence="2">Cell membrane</location>
        <topology evidence="2">Multi-pass membrane protein</topology>
    </subcellularLocation>
</comment>
<evidence type="ECO:0000256" key="6">
    <source>
        <dbReference type="ARBA" id="ARBA00022723"/>
    </source>
</evidence>
<evidence type="ECO:0000256" key="8">
    <source>
        <dbReference type="ARBA" id="ARBA00022833"/>
    </source>
</evidence>
<keyword evidence="15" id="KW-1185">Reference proteome</keyword>
<keyword evidence="3" id="KW-1003">Cell membrane</keyword>
<dbReference type="InterPro" id="IPR001915">
    <property type="entry name" value="Peptidase_M48"/>
</dbReference>
<keyword evidence="11 12" id="KW-0472">Membrane</keyword>
<dbReference type="KEGG" id="aori:SD37_31495"/>
<evidence type="ECO:0000313" key="15">
    <source>
        <dbReference type="Proteomes" id="UP000093695"/>
    </source>
</evidence>
<name>A0A193C5D8_AMYOR</name>
<sequence>MRGWLRAAKVVLLVSGFYVLAALVFVLLAFGGGLLLGTIDNGLVFLVAALGLGLLLGAGVAALLPFREKPFVPNGIPLYRDDAPELWATLTELAETIGTRPPDQVWLTAAPGASVVEQAGLFGLKPGRRFLLIGYPVLQAFTRAQVRAVLAHEFGHYGQLDGETSVPGYRAHVAVARMLERFPRRTINPLSWLFRGYARLFILTQRVGSRRREYGADQVMGRIAGRVPAQSALRLLPLLGGEWVHYLHHHVGAGAEVGLAPADVYGGFARMLEARRDWLSTADAPIRSPSRWDTHPPTVERLWALEYAPDRSDVDERPALGLLADSAHTEARLEEAVFDFSGRRRLPWEDYPRESALTRLKEEAEAAYRAIARASGQPVGTLEALLSLPGADIPEEGLAAAILLAACDAGSVRFAHRWDDEPDFTHPDGSAVDLSELVEDLLIGGPEEIARARATLAGLGIDPAATAGGSERVTPRGSAVLGGLANVRFDDRPGHLLITERGLIFVPVAGKVPDNGKQGLLDLMAEEPFAVAARAGSVWLPYEELSRVERRRDIPIKATVTRYDGTEHRIHAVYTGYVHGESHDTILRVLR</sequence>
<dbReference type="GO" id="GO:0046872">
    <property type="term" value="F:metal ion binding"/>
    <property type="evidence" value="ECO:0007669"/>
    <property type="project" value="UniProtKB-KW"/>
</dbReference>
<dbReference type="PANTHER" id="PTHR43221:SF1">
    <property type="entry name" value="PROTEASE HTPX"/>
    <property type="match status" value="1"/>
</dbReference>
<evidence type="ECO:0000256" key="7">
    <source>
        <dbReference type="ARBA" id="ARBA00022801"/>
    </source>
</evidence>
<evidence type="ECO:0000256" key="1">
    <source>
        <dbReference type="ARBA" id="ARBA00001947"/>
    </source>
</evidence>
<comment type="cofactor">
    <cofactor evidence="1">
        <name>Zn(2+)</name>
        <dbReference type="ChEBI" id="CHEBI:29105"/>
    </cofactor>
</comment>
<dbReference type="Gene3D" id="3.30.2010.10">
    <property type="entry name" value="Metalloproteases ('zincins'), catalytic domain"/>
    <property type="match status" value="1"/>
</dbReference>
<dbReference type="CDD" id="cd07328">
    <property type="entry name" value="M48_Ste24p_like"/>
    <property type="match status" value="1"/>
</dbReference>
<dbReference type="GO" id="GO:0005886">
    <property type="term" value="C:plasma membrane"/>
    <property type="evidence" value="ECO:0007669"/>
    <property type="project" value="UniProtKB-SubCell"/>
</dbReference>
<evidence type="ECO:0000256" key="12">
    <source>
        <dbReference type="SAM" id="Phobius"/>
    </source>
</evidence>
<evidence type="ECO:0000256" key="11">
    <source>
        <dbReference type="ARBA" id="ARBA00023136"/>
    </source>
</evidence>
<dbReference type="GO" id="GO:0004222">
    <property type="term" value="F:metalloendopeptidase activity"/>
    <property type="evidence" value="ECO:0007669"/>
    <property type="project" value="InterPro"/>
</dbReference>
<evidence type="ECO:0000313" key="14">
    <source>
        <dbReference type="EMBL" id="ANN19697.1"/>
    </source>
</evidence>
<evidence type="ECO:0000256" key="3">
    <source>
        <dbReference type="ARBA" id="ARBA00022475"/>
    </source>
</evidence>
<dbReference type="Pfam" id="PF01435">
    <property type="entry name" value="Peptidase_M48"/>
    <property type="match status" value="1"/>
</dbReference>
<dbReference type="EMBL" id="CP016174">
    <property type="protein sequence ID" value="ANN19697.1"/>
    <property type="molecule type" value="Genomic_DNA"/>
</dbReference>
<keyword evidence="6" id="KW-0479">Metal-binding</keyword>
<feature type="transmembrane region" description="Helical" evidence="12">
    <location>
        <begin position="12"/>
        <end position="36"/>
    </location>
</feature>
<dbReference type="GO" id="GO:0006508">
    <property type="term" value="P:proteolysis"/>
    <property type="evidence" value="ECO:0007669"/>
    <property type="project" value="UniProtKB-KW"/>
</dbReference>
<gene>
    <name evidence="14" type="ORF">SD37_31495</name>
</gene>
<evidence type="ECO:0000256" key="5">
    <source>
        <dbReference type="ARBA" id="ARBA00022692"/>
    </source>
</evidence>
<keyword evidence="4" id="KW-0645">Protease</keyword>
<dbReference type="Proteomes" id="UP000093695">
    <property type="component" value="Chromosome"/>
</dbReference>
<feature type="transmembrane region" description="Helical" evidence="12">
    <location>
        <begin position="42"/>
        <end position="64"/>
    </location>
</feature>
<keyword evidence="10" id="KW-0482">Metalloprotease</keyword>
<dbReference type="RefSeq" id="WP_044855929.1">
    <property type="nucleotide sequence ID" value="NZ_CP016174.1"/>
</dbReference>
<dbReference type="eggNOG" id="COG0501">
    <property type="taxonomic scope" value="Bacteria"/>
</dbReference>
<dbReference type="STRING" id="31958.SD37_31495"/>
<keyword evidence="5 12" id="KW-0812">Transmembrane</keyword>
<proteinExistence type="predicted"/>
<reference evidence="14 15" key="1">
    <citation type="journal article" date="2015" name="Genome Announc.">
        <title>Draft Genome Sequence of Norvancomycin-Producing Strain Amycolatopsis orientalis CPCC200066.</title>
        <authorList>
            <person name="Lei X."/>
            <person name="Yuan F."/>
            <person name="Shi Y."/>
            <person name="Li X."/>
            <person name="Wang L."/>
            <person name="Hong B."/>
        </authorList>
    </citation>
    <scope>NUCLEOTIDE SEQUENCE [LARGE SCALE GENOMIC DNA]</scope>
    <source>
        <strain evidence="14 15">B-37</strain>
    </source>
</reference>
<evidence type="ECO:0000259" key="13">
    <source>
        <dbReference type="Pfam" id="PF01435"/>
    </source>
</evidence>
<evidence type="ECO:0000256" key="9">
    <source>
        <dbReference type="ARBA" id="ARBA00022989"/>
    </source>
</evidence>
<keyword evidence="9 12" id="KW-1133">Transmembrane helix</keyword>
<keyword evidence="8" id="KW-0862">Zinc</keyword>
<accession>A0A193C5D8</accession>
<protein>
    <recommendedName>
        <fullName evidence="13">Peptidase M48 domain-containing protein</fullName>
    </recommendedName>
</protein>
<dbReference type="PANTHER" id="PTHR43221">
    <property type="entry name" value="PROTEASE HTPX"/>
    <property type="match status" value="1"/>
</dbReference>
<feature type="domain" description="Peptidase M48" evidence="13">
    <location>
        <begin position="118"/>
        <end position="307"/>
    </location>
</feature>
<organism evidence="14 15">
    <name type="scientific">Amycolatopsis orientalis</name>
    <name type="common">Nocardia orientalis</name>
    <dbReference type="NCBI Taxonomy" id="31958"/>
    <lineage>
        <taxon>Bacteria</taxon>
        <taxon>Bacillati</taxon>
        <taxon>Actinomycetota</taxon>
        <taxon>Actinomycetes</taxon>
        <taxon>Pseudonocardiales</taxon>
        <taxon>Pseudonocardiaceae</taxon>
        <taxon>Amycolatopsis</taxon>
    </lineage>
</organism>
<evidence type="ECO:0000256" key="10">
    <source>
        <dbReference type="ARBA" id="ARBA00023049"/>
    </source>
</evidence>
<dbReference type="AlphaFoldDB" id="A0A193C5D8"/>
<keyword evidence="7" id="KW-0378">Hydrolase</keyword>
<evidence type="ECO:0000256" key="4">
    <source>
        <dbReference type="ARBA" id="ARBA00022670"/>
    </source>
</evidence>
<evidence type="ECO:0000256" key="2">
    <source>
        <dbReference type="ARBA" id="ARBA00004651"/>
    </source>
</evidence>
<dbReference type="InterPro" id="IPR050083">
    <property type="entry name" value="HtpX_protease"/>
</dbReference>